<name>A0A099LXZ5_9VIBR</name>
<organism evidence="6 7">
    <name type="scientific">Vibrio navarrensis</name>
    <dbReference type="NCBI Taxonomy" id="29495"/>
    <lineage>
        <taxon>Bacteria</taxon>
        <taxon>Pseudomonadati</taxon>
        <taxon>Pseudomonadota</taxon>
        <taxon>Gammaproteobacteria</taxon>
        <taxon>Vibrionales</taxon>
        <taxon>Vibrionaceae</taxon>
        <taxon>Vibrio</taxon>
    </lineage>
</organism>
<comment type="subcellular location">
    <subcellularLocation>
        <location evidence="1">Cytoplasm</location>
    </subcellularLocation>
</comment>
<evidence type="ECO:0000256" key="2">
    <source>
        <dbReference type="ARBA" id="ARBA00008791"/>
    </source>
</evidence>
<dbReference type="Proteomes" id="UP000029994">
    <property type="component" value="Unassembled WGS sequence"/>
</dbReference>
<dbReference type="eggNOG" id="COG0589">
    <property type="taxonomic scope" value="Bacteria"/>
</dbReference>
<evidence type="ECO:0000256" key="4">
    <source>
        <dbReference type="ARBA" id="ARBA00037131"/>
    </source>
</evidence>
<protein>
    <submittedName>
        <fullName evidence="6">Universal stress protein</fullName>
    </submittedName>
</protein>
<comment type="caution">
    <text evidence="6">The sequence shown here is derived from an EMBL/GenBank/DDBJ whole genome shotgun (WGS) entry which is preliminary data.</text>
</comment>
<keyword evidence="3" id="KW-0963">Cytoplasm</keyword>
<evidence type="ECO:0000256" key="3">
    <source>
        <dbReference type="ARBA" id="ARBA00022490"/>
    </source>
</evidence>
<dbReference type="GO" id="GO:0005737">
    <property type="term" value="C:cytoplasm"/>
    <property type="evidence" value="ECO:0007669"/>
    <property type="project" value="UniProtKB-SubCell"/>
</dbReference>
<dbReference type="AlphaFoldDB" id="A0A099LXZ5"/>
<evidence type="ECO:0000313" key="7">
    <source>
        <dbReference type="Proteomes" id="UP000029994"/>
    </source>
</evidence>
<dbReference type="GeneID" id="43684168"/>
<dbReference type="EMBL" id="JMCG01000001">
    <property type="protein sequence ID" value="KGK12271.1"/>
    <property type="molecule type" value="Genomic_DNA"/>
</dbReference>
<dbReference type="Gene3D" id="3.40.50.12370">
    <property type="match status" value="1"/>
</dbReference>
<keyword evidence="7" id="KW-1185">Reference proteome</keyword>
<dbReference type="SUPFAM" id="SSF52402">
    <property type="entry name" value="Adenine nucleotide alpha hydrolases-like"/>
    <property type="match status" value="2"/>
</dbReference>
<dbReference type="RefSeq" id="WP_039428205.1">
    <property type="nucleotide sequence ID" value="NZ_CP061844.1"/>
</dbReference>
<comment type="function">
    <text evidence="4">Required for resistance to DNA-damaging agents.</text>
</comment>
<dbReference type="Pfam" id="PF00582">
    <property type="entry name" value="Usp"/>
    <property type="match status" value="2"/>
</dbReference>
<gene>
    <name evidence="6" type="ORF">EA26_13495</name>
</gene>
<feature type="domain" description="UspA" evidence="5">
    <location>
        <begin position="151"/>
        <end position="301"/>
    </location>
</feature>
<proteinExistence type="inferred from homology"/>
<sequence>MKKFKNILFATQGLPGDSDALEQAIQLADNNHGQLAGLIAFPAFPADLQRYQEPYEQSFLSSLMEAIDTCRSQHHIDKDEVPFPLMVEHSEQPAVAIIKSALNHHIDLLIKEAEPMTHSQQGFKALDMTLLRKCPCPVWLHRPLAKPKANRRVAVAIDPVTTTEPQKALALRLLELSRSIANTCDSRLHIVSCWEYYLENYLHDHVWIQVDQQQMEQEIAQAKISHEQALRQLIDESGITGELVIHHLHGKPDELIPKWVTTENIDILVMGTLARTGIAGFVIGNTAENIVQSIECSLVALKPEGFVSPIKVE</sequence>
<feature type="domain" description="UspA" evidence="5">
    <location>
        <begin position="4"/>
        <end position="140"/>
    </location>
</feature>
<reference evidence="6 7" key="1">
    <citation type="submission" date="2014-04" db="EMBL/GenBank/DDBJ databases">
        <title>Genome sequencing of Vibrio navarrensis strains.</title>
        <authorList>
            <person name="Gladney L.M."/>
            <person name="Katz L.S."/>
            <person name="Marino-Ramirez L."/>
            <person name="Jordan I.K."/>
        </authorList>
    </citation>
    <scope>NUCLEOTIDE SEQUENCE [LARGE SCALE GENOMIC DNA]</scope>
    <source>
        <strain evidence="6 7">ATCC 51183</strain>
    </source>
</reference>
<dbReference type="PANTHER" id="PTHR47892:SF1">
    <property type="entry name" value="UNIVERSAL STRESS PROTEIN E"/>
    <property type="match status" value="1"/>
</dbReference>
<comment type="similarity">
    <text evidence="2">Belongs to the universal stress protein A family.</text>
</comment>
<evidence type="ECO:0000256" key="1">
    <source>
        <dbReference type="ARBA" id="ARBA00004496"/>
    </source>
</evidence>
<evidence type="ECO:0000313" key="6">
    <source>
        <dbReference type="EMBL" id="KGK12271.1"/>
    </source>
</evidence>
<dbReference type="InterPro" id="IPR006016">
    <property type="entry name" value="UspA"/>
</dbReference>
<dbReference type="CDD" id="cd23660">
    <property type="entry name" value="USP-E_repeat2"/>
    <property type="match status" value="1"/>
</dbReference>
<dbReference type="STRING" id="29495.EA26_13495"/>
<dbReference type="PANTHER" id="PTHR47892">
    <property type="entry name" value="UNIVERSAL STRESS PROTEIN E"/>
    <property type="match status" value="1"/>
</dbReference>
<evidence type="ECO:0000259" key="5">
    <source>
        <dbReference type="Pfam" id="PF00582"/>
    </source>
</evidence>
<accession>A0A099LXZ5</accession>